<evidence type="ECO:0000313" key="2">
    <source>
        <dbReference type="Proteomes" id="UP000494165"/>
    </source>
</evidence>
<accession>A0A8S1DK00</accession>
<comment type="caution">
    <text evidence="1">The sequence shown here is derived from an EMBL/GenBank/DDBJ whole genome shotgun (WGS) entry which is preliminary data.</text>
</comment>
<dbReference type="Proteomes" id="UP000494165">
    <property type="component" value="Unassembled WGS sequence"/>
</dbReference>
<name>A0A8S1DK00_9INSE</name>
<dbReference type="EMBL" id="CADEPI010000232">
    <property type="protein sequence ID" value="CAB3381360.1"/>
    <property type="molecule type" value="Genomic_DNA"/>
</dbReference>
<dbReference type="AlphaFoldDB" id="A0A8S1DK00"/>
<protein>
    <submittedName>
        <fullName evidence="1">Uncharacterized protein</fullName>
    </submittedName>
</protein>
<sequence length="76" mass="8619">MLESCKPANNRKIVQHNSNGFAHHDVLIGKEGFNRAVSRGQADCKCAPNCLRNLQPHLASQLWKRDIKNSLQYCED</sequence>
<evidence type="ECO:0000313" key="1">
    <source>
        <dbReference type="EMBL" id="CAB3381360.1"/>
    </source>
</evidence>
<proteinExistence type="predicted"/>
<reference evidence="1 2" key="1">
    <citation type="submission" date="2020-04" db="EMBL/GenBank/DDBJ databases">
        <authorList>
            <person name="Alioto T."/>
            <person name="Alioto T."/>
            <person name="Gomez Garrido J."/>
        </authorList>
    </citation>
    <scope>NUCLEOTIDE SEQUENCE [LARGE SCALE GENOMIC DNA]</scope>
</reference>
<keyword evidence="2" id="KW-1185">Reference proteome</keyword>
<organism evidence="1 2">
    <name type="scientific">Cloeon dipterum</name>
    <dbReference type="NCBI Taxonomy" id="197152"/>
    <lineage>
        <taxon>Eukaryota</taxon>
        <taxon>Metazoa</taxon>
        <taxon>Ecdysozoa</taxon>
        <taxon>Arthropoda</taxon>
        <taxon>Hexapoda</taxon>
        <taxon>Insecta</taxon>
        <taxon>Pterygota</taxon>
        <taxon>Palaeoptera</taxon>
        <taxon>Ephemeroptera</taxon>
        <taxon>Pisciforma</taxon>
        <taxon>Baetidae</taxon>
        <taxon>Cloeon</taxon>
    </lineage>
</organism>
<gene>
    <name evidence="1" type="ORF">CLODIP_2_CD02823</name>
</gene>